<dbReference type="OrthoDB" id="1732493at2759"/>
<dbReference type="FunFam" id="3.30.200.20:FF:000664">
    <property type="entry name" value="Cyclin-dependent kinase F-1"/>
    <property type="match status" value="1"/>
</dbReference>
<sequence>MASWSIHDNAELTTKYQILGHIGSGSYADVYRACRKSDGLEVALKEVHDYQSACREIDALSSLFGHSHVVQLLEYLWLSEDSVVLVLEFLFSDLSAVIRRRRKQLHPSSPNAQENFPDEEAADPYIEGSLCQMDYVSDMEARSQSWAAAFSGKDGLDASFHCDVSSGSIGCDKSHFNIPFSEVGMNGKIARHLADSHPKQFGSTNQIVEEDANGDSGSLDDEESKPTFDAMKQEDIYSEAEVKGWMMQLLKGVASCHSEGFLHRDLKPSNMLISASGILKIADFGQARVLGSHSNVSSLSMVNDGVHVYDFHEQASIQRESSESPEPRDKRRIADVVATFHKESLGQRLDMEDEDIPQSPVFTKGIAEMQSERRVSSQESSLVMVQDTEKSVKLLPVYEEPLLQGSNATDSGTGGNAAFHGHEQHVVESGIEGDCQVDNVKTAVNSKRLHSLIDDQNALSRSFFTEDSGAELVAEGNFKQEDWPSPNMEANWSQEHFPRFEWTPGRHYSFPFDHAVSENSAEFGSETHFYREDATLDYTGCIGTRWYRAPELLYGATTYGMGVDMWAVGCMFGELLSGKPLFPGCSDIDQLSRIVHVLGNPNEKCWPGVSGLPDYGKITFVDDRNGYSLKDHVKGGSEEAHDLLSKLIAYDPESRLSAVDALKHPYFQVHPLPLSPRELRVPSPSKVDDDSMCSL</sequence>
<comment type="catalytic activity">
    <reaction evidence="9">
        <text>L-seryl-[protein] + ATP = O-phospho-L-seryl-[protein] + ADP + H(+)</text>
        <dbReference type="Rhea" id="RHEA:17989"/>
        <dbReference type="Rhea" id="RHEA-COMP:9863"/>
        <dbReference type="Rhea" id="RHEA-COMP:11604"/>
        <dbReference type="ChEBI" id="CHEBI:15378"/>
        <dbReference type="ChEBI" id="CHEBI:29999"/>
        <dbReference type="ChEBI" id="CHEBI:30616"/>
        <dbReference type="ChEBI" id="CHEBI:83421"/>
        <dbReference type="ChEBI" id="CHEBI:456216"/>
        <dbReference type="EC" id="2.7.11.22"/>
    </reaction>
</comment>
<name>A0A8T2SF96_CERRI</name>
<evidence type="ECO:0000256" key="1">
    <source>
        <dbReference type="ARBA" id="ARBA00006485"/>
    </source>
</evidence>
<keyword evidence="3" id="KW-0723">Serine/threonine-protein kinase</keyword>
<dbReference type="Proteomes" id="UP000825935">
    <property type="component" value="Chromosome 20"/>
</dbReference>
<evidence type="ECO:0000256" key="7">
    <source>
        <dbReference type="ARBA" id="ARBA00022840"/>
    </source>
</evidence>
<comment type="caution">
    <text evidence="12">The sequence shown here is derived from an EMBL/GenBank/DDBJ whole genome shotgun (WGS) entry which is preliminary data.</text>
</comment>
<proteinExistence type="inferred from homology"/>
<dbReference type="InterPro" id="IPR008271">
    <property type="entry name" value="Ser/Thr_kinase_AS"/>
</dbReference>
<dbReference type="EMBL" id="CM035425">
    <property type="protein sequence ID" value="KAH7331131.1"/>
    <property type="molecule type" value="Genomic_DNA"/>
</dbReference>
<dbReference type="PANTHER" id="PTHR24056:SF171">
    <property type="entry name" value="CYCLIN-DEPENDENT KINASE 20"/>
    <property type="match status" value="1"/>
</dbReference>
<reference evidence="12" key="1">
    <citation type="submission" date="2021-08" db="EMBL/GenBank/DDBJ databases">
        <title>WGS assembly of Ceratopteris richardii.</title>
        <authorList>
            <person name="Marchant D.B."/>
            <person name="Chen G."/>
            <person name="Jenkins J."/>
            <person name="Shu S."/>
            <person name="Leebens-Mack J."/>
            <person name="Grimwood J."/>
            <person name="Schmutz J."/>
            <person name="Soltis P."/>
            <person name="Soltis D."/>
            <person name="Chen Z.-H."/>
        </authorList>
    </citation>
    <scope>NUCLEOTIDE SEQUENCE</scope>
    <source>
        <strain evidence="12">Whitten #5841</strain>
        <tissue evidence="12">Leaf</tissue>
    </source>
</reference>
<keyword evidence="7 10" id="KW-0067">ATP-binding</keyword>
<evidence type="ECO:0000259" key="11">
    <source>
        <dbReference type="PROSITE" id="PS50011"/>
    </source>
</evidence>
<dbReference type="SMART" id="SM00220">
    <property type="entry name" value="S_TKc"/>
    <property type="match status" value="1"/>
</dbReference>
<dbReference type="PROSITE" id="PS50011">
    <property type="entry name" value="PROTEIN_KINASE_DOM"/>
    <property type="match status" value="1"/>
</dbReference>
<dbReference type="EC" id="2.7.11.22" evidence="2"/>
<comment type="similarity">
    <text evidence="1">Belongs to the protein kinase superfamily. CMGC Ser/Thr protein kinase family. CDC2/CDKX subfamily.</text>
</comment>
<gene>
    <name evidence="12" type="ORF">KP509_20G016100</name>
</gene>
<evidence type="ECO:0000256" key="10">
    <source>
        <dbReference type="PROSITE-ProRule" id="PRU10141"/>
    </source>
</evidence>
<dbReference type="InterPro" id="IPR050108">
    <property type="entry name" value="CDK"/>
</dbReference>
<dbReference type="Gene3D" id="1.10.510.10">
    <property type="entry name" value="Transferase(Phosphotransferase) domain 1"/>
    <property type="match status" value="2"/>
</dbReference>
<comment type="catalytic activity">
    <reaction evidence="8">
        <text>L-threonyl-[protein] + ATP = O-phospho-L-threonyl-[protein] + ADP + H(+)</text>
        <dbReference type="Rhea" id="RHEA:46608"/>
        <dbReference type="Rhea" id="RHEA-COMP:11060"/>
        <dbReference type="Rhea" id="RHEA-COMP:11605"/>
        <dbReference type="ChEBI" id="CHEBI:15378"/>
        <dbReference type="ChEBI" id="CHEBI:30013"/>
        <dbReference type="ChEBI" id="CHEBI:30616"/>
        <dbReference type="ChEBI" id="CHEBI:61977"/>
        <dbReference type="ChEBI" id="CHEBI:456216"/>
        <dbReference type="EC" id="2.7.11.22"/>
    </reaction>
</comment>
<dbReference type="InterPro" id="IPR011009">
    <property type="entry name" value="Kinase-like_dom_sf"/>
</dbReference>
<protein>
    <recommendedName>
        <fullName evidence="2">cyclin-dependent kinase</fullName>
        <ecNumber evidence="2">2.7.11.22</ecNumber>
    </recommendedName>
</protein>
<dbReference type="Gene3D" id="3.30.200.20">
    <property type="entry name" value="Phosphorylase Kinase, domain 1"/>
    <property type="match status" value="1"/>
</dbReference>
<evidence type="ECO:0000313" key="12">
    <source>
        <dbReference type="EMBL" id="KAH7331131.1"/>
    </source>
</evidence>
<dbReference type="GO" id="GO:0004693">
    <property type="term" value="F:cyclin-dependent protein serine/threonine kinase activity"/>
    <property type="evidence" value="ECO:0007669"/>
    <property type="project" value="UniProtKB-EC"/>
</dbReference>
<keyword evidence="6" id="KW-0418">Kinase</keyword>
<accession>A0A8T2SF96</accession>
<feature type="domain" description="Protein kinase" evidence="11">
    <location>
        <begin position="16"/>
        <end position="667"/>
    </location>
</feature>
<dbReference type="PROSITE" id="PS00107">
    <property type="entry name" value="PROTEIN_KINASE_ATP"/>
    <property type="match status" value="1"/>
</dbReference>
<evidence type="ECO:0000256" key="2">
    <source>
        <dbReference type="ARBA" id="ARBA00012425"/>
    </source>
</evidence>
<dbReference type="Pfam" id="PF00069">
    <property type="entry name" value="Pkinase"/>
    <property type="match status" value="3"/>
</dbReference>
<dbReference type="AlphaFoldDB" id="A0A8T2SF96"/>
<dbReference type="PANTHER" id="PTHR24056">
    <property type="entry name" value="CELL DIVISION PROTEIN KINASE"/>
    <property type="match status" value="1"/>
</dbReference>
<dbReference type="GO" id="GO:0005524">
    <property type="term" value="F:ATP binding"/>
    <property type="evidence" value="ECO:0007669"/>
    <property type="project" value="UniProtKB-UniRule"/>
</dbReference>
<feature type="binding site" evidence="10">
    <location>
        <position position="45"/>
    </location>
    <ligand>
        <name>ATP</name>
        <dbReference type="ChEBI" id="CHEBI:30616"/>
    </ligand>
</feature>
<evidence type="ECO:0000256" key="4">
    <source>
        <dbReference type="ARBA" id="ARBA00022679"/>
    </source>
</evidence>
<organism evidence="12 13">
    <name type="scientific">Ceratopteris richardii</name>
    <name type="common">Triangle waterfern</name>
    <dbReference type="NCBI Taxonomy" id="49495"/>
    <lineage>
        <taxon>Eukaryota</taxon>
        <taxon>Viridiplantae</taxon>
        <taxon>Streptophyta</taxon>
        <taxon>Embryophyta</taxon>
        <taxon>Tracheophyta</taxon>
        <taxon>Polypodiopsida</taxon>
        <taxon>Polypodiidae</taxon>
        <taxon>Polypodiales</taxon>
        <taxon>Pteridineae</taxon>
        <taxon>Pteridaceae</taxon>
        <taxon>Parkerioideae</taxon>
        <taxon>Ceratopteris</taxon>
    </lineage>
</organism>
<keyword evidence="13" id="KW-1185">Reference proteome</keyword>
<evidence type="ECO:0000256" key="3">
    <source>
        <dbReference type="ARBA" id="ARBA00022527"/>
    </source>
</evidence>
<evidence type="ECO:0000256" key="6">
    <source>
        <dbReference type="ARBA" id="ARBA00022777"/>
    </source>
</evidence>
<evidence type="ECO:0000313" key="13">
    <source>
        <dbReference type="Proteomes" id="UP000825935"/>
    </source>
</evidence>
<dbReference type="OMA" id="WSIHTRR"/>
<keyword evidence="5 10" id="KW-0547">Nucleotide-binding</keyword>
<dbReference type="InterPro" id="IPR017441">
    <property type="entry name" value="Protein_kinase_ATP_BS"/>
</dbReference>
<dbReference type="PROSITE" id="PS00108">
    <property type="entry name" value="PROTEIN_KINASE_ST"/>
    <property type="match status" value="1"/>
</dbReference>
<evidence type="ECO:0000256" key="5">
    <source>
        <dbReference type="ARBA" id="ARBA00022741"/>
    </source>
</evidence>
<dbReference type="SUPFAM" id="SSF56112">
    <property type="entry name" value="Protein kinase-like (PK-like)"/>
    <property type="match status" value="1"/>
</dbReference>
<dbReference type="GO" id="GO:0005634">
    <property type="term" value="C:nucleus"/>
    <property type="evidence" value="ECO:0007669"/>
    <property type="project" value="TreeGrafter"/>
</dbReference>
<keyword evidence="4" id="KW-0808">Transferase</keyword>
<evidence type="ECO:0000256" key="9">
    <source>
        <dbReference type="ARBA" id="ARBA00048367"/>
    </source>
</evidence>
<evidence type="ECO:0000256" key="8">
    <source>
        <dbReference type="ARBA" id="ARBA00047811"/>
    </source>
</evidence>
<dbReference type="InterPro" id="IPR000719">
    <property type="entry name" value="Prot_kinase_dom"/>
</dbReference>